<comment type="caution">
    <text evidence="1">The sequence shown here is derived from an EMBL/GenBank/DDBJ whole genome shotgun (WGS) entry which is preliminary data.</text>
</comment>
<keyword evidence="2" id="KW-1185">Reference proteome</keyword>
<dbReference type="EMBL" id="JACXLC010000001">
    <property type="protein sequence ID" value="MBD2840993.1"/>
    <property type="molecule type" value="Genomic_DNA"/>
</dbReference>
<sequence length="238" mass="26244">MIRIIAPPDSDFDGELEITPTDAAEFTWPCTTPIDARLNGNLLVRRAASYVTEISLSADEELYLTLRWRPEERAFAEPGRCDMLIDVKLLDNLGTVLDEQIEVPIALQVLTDTALSIAGTSGTTNADRTFAFIDFGELETGEQAFILFNAQANTDVDFTIQSENGGALVSQDQAEHRIEYFATFDGEPLALASDQVVRRRPEANLQGSQYRLDIRVGDVTGAFSGTYQDNITVEMIAQ</sequence>
<dbReference type="Proteomes" id="UP000635384">
    <property type="component" value="Unassembled WGS sequence"/>
</dbReference>
<dbReference type="RefSeq" id="WP_190786571.1">
    <property type="nucleotide sequence ID" value="NZ_JACXLC010000001.1"/>
</dbReference>
<accession>A0ABR8KPS1</accession>
<evidence type="ECO:0000313" key="2">
    <source>
        <dbReference type="Proteomes" id="UP000635384"/>
    </source>
</evidence>
<gene>
    <name evidence="1" type="ORF">IB285_01855</name>
</gene>
<protein>
    <submittedName>
        <fullName evidence="1">Uncharacterized protein</fullName>
    </submittedName>
</protein>
<name>A0ABR8KPS1_9SPHN</name>
<reference evidence="1 2" key="1">
    <citation type="submission" date="2020-09" db="EMBL/GenBank/DDBJ databases">
        <authorList>
            <person name="Yoon J.-W."/>
        </authorList>
    </citation>
    <scope>NUCLEOTIDE SEQUENCE [LARGE SCALE GENOMIC DNA]</scope>
    <source>
        <strain evidence="1 2">KMU-140</strain>
    </source>
</reference>
<evidence type="ECO:0000313" key="1">
    <source>
        <dbReference type="EMBL" id="MBD2840993.1"/>
    </source>
</evidence>
<organism evidence="1 2">
    <name type="scientific">Erythrobacter rubeus</name>
    <dbReference type="NCBI Taxonomy" id="2760803"/>
    <lineage>
        <taxon>Bacteria</taxon>
        <taxon>Pseudomonadati</taxon>
        <taxon>Pseudomonadota</taxon>
        <taxon>Alphaproteobacteria</taxon>
        <taxon>Sphingomonadales</taxon>
        <taxon>Erythrobacteraceae</taxon>
        <taxon>Erythrobacter/Porphyrobacter group</taxon>
        <taxon>Erythrobacter</taxon>
    </lineage>
</organism>
<proteinExistence type="predicted"/>